<evidence type="ECO:0000313" key="2">
    <source>
        <dbReference type="Proteomes" id="UP000019373"/>
    </source>
</evidence>
<proteinExistence type="predicted"/>
<keyword evidence="2" id="KW-1185">Reference proteome</keyword>
<organism evidence="1 2">
    <name type="scientific">Endocarpon pusillum (strain Z07020 / HMAS-L-300199)</name>
    <name type="common">Lichen-forming fungus</name>
    <dbReference type="NCBI Taxonomy" id="1263415"/>
    <lineage>
        <taxon>Eukaryota</taxon>
        <taxon>Fungi</taxon>
        <taxon>Dikarya</taxon>
        <taxon>Ascomycota</taxon>
        <taxon>Pezizomycotina</taxon>
        <taxon>Eurotiomycetes</taxon>
        <taxon>Chaetothyriomycetidae</taxon>
        <taxon>Verrucariales</taxon>
        <taxon>Verrucariaceae</taxon>
        <taxon>Endocarpon</taxon>
    </lineage>
</organism>
<protein>
    <submittedName>
        <fullName evidence="1">Uncharacterized protein</fullName>
    </submittedName>
</protein>
<sequence>MSYESDYFFRQVSVRSQLSRMPGPSDDYFARYAILASLVETLVDAFNWKMQLGIRRGEEAALDRSVNRATNFSKEAPSWTRNIGVIGKPPSLIDRDKEPHANPEENFSKRNIEAGVGYLYTV</sequence>
<dbReference type="EMBL" id="KE720887">
    <property type="protein sequence ID" value="ERF74189.1"/>
    <property type="molecule type" value="Genomic_DNA"/>
</dbReference>
<dbReference type="HOGENOM" id="CLU_082473_2_1_1"/>
<accession>U1HXM7</accession>
<evidence type="ECO:0000313" key="1">
    <source>
        <dbReference type="EMBL" id="ERF74189.1"/>
    </source>
</evidence>
<dbReference type="OMA" id="ESQYWFH"/>
<dbReference type="eggNOG" id="ENOG502S3SW">
    <property type="taxonomic scope" value="Eukaryota"/>
</dbReference>
<dbReference type="AlphaFoldDB" id="U1HXM7"/>
<dbReference type="Proteomes" id="UP000019373">
    <property type="component" value="Unassembled WGS sequence"/>
</dbReference>
<dbReference type="GeneID" id="19238422"/>
<gene>
    <name evidence="1" type="ORF">EPUS_03379</name>
</gene>
<reference evidence="2" key="1">
    <citation type="journal article" date="2014" name="BMC Genomics">
        <title>Genome characteristics reveal the impact of lichenization on lichen-forming fungus Endocarpon pusillum Hedwig (Verrucariales, Ascomycota).</title>
        <authorList>
            <person name="Wang Y.-Y."/>
            <person name="Liu B."/>
            <person name="Zhang X.-Y."/>
            <person name="Zhou Q.-M."/>
            <person name="Zhang T."/>
            <person name="Li H."/>
            <person name="Yu Y.-F."/>
            <person name="Zhang X.-L."/>
            <person name="Hao X.-Y."/>
            <person name="Wang M."/>
            <person name="Wang L."/>
            <person name="Wei J.-C."/>
        </authorList>
    </citation>
    <scope>NUCLEOTIDE SEQUENCE [LARGE SCALE GENOMIC DNA]</scope>
    <source>
        <strain evidence="2">Z07020 / HMAS-L-300199</strain>
    </source>
</reference>
<dbReference type="OrthoDB" id="5422293at2759"/>
<dbReference type="RefSeq" id="XP_007800128.1">
    <property type="nucleotide sequence ID" value="XM_007801937.1"/>
</dbReference>
<name>U1HXM7_ENDPU</name>